<geneLocation type="chloroplast" evidence="2"/>
<reference evidence="2" key="1">
    <citation type="journal article" date="2017" name="J. Phycol.">
        <title>Analysis of chloroplast genomes and a supermatrix inform reclassification of the Rhodomelaceae (Rhodophyta).</title>
        <authorList>
            <person name="Diaz-Tapia P."/>
            <person name="Maggs C.A."/>
            <person name="West J.A."/>
            <person name="Verbruggen H."/>
        </authorList>
    </citation>
    <scope>NUCLEOTIDE SEQUENCE</scope>
    <source>
        <strain evidence="2">JW3535</strain>
    </source>
</reference>
<keyword evidence="2" id="KW-0934">Plastid</keyword>
<organism evidence="2">
    <name type="scientific">Caloglossa intermedia</name>
    <dbReference type="NCBI Taxonomy" id="100879"/>
    <lineage>
        <taxon>Eukaryota</taxon>
        <taxon>Rhodophyta</taxon>
        <taxon>Florideophyceae</taxon>
        <taxon>Rhodymeniophycidae</taxon>
        <taxon>Ceramiales</taxon>
        <taxon>Delesseriaceae</taxon>
        <taxon>Caloglossa</taxon>
    </lineage>
</organism>
<evidence type="ECO:0000313" key="2">
    <source>
        <dbReference type="EMBL" id="ARW61366.1"/>
    </source>
</evidence>
<sequence>MLKYWPNKQSLKLNNEVIKLFCDTKIKIRSNLSNYTSYYLYIDIINHLYKQRLFLIIIEELEKLILDIIELNIKPQDIKELKYEILHDFINATSTQFISKFNTRYNHYLTQKLEQSSCAHLHSEYYKMIELEGNIFVENILIYLTFGCSYINDKIFIFNRLYTPKKHVQILFENFVIQIGNCVVHNIAKNFSCLSDMIYFFKLNTICNSSYLSTRSIALFFNNLNWQNYIYTYIYQPKLIYNAYYRVLIFNVRGIESRYIYTSRLSDLKKLSHLQTLLLLILEIKDICIPKIEKFLLAVIKYVTYTFINLFNNFFILITRAVLFSLQKL</sequence>
<feature type="transmembrane region" description="Helical" evidence="1">
    <location>
        <begin position="302"/>
        <end position="323"/>
    </location>
</feature>
<dbReference type="InterPro" id="IPR022552">
    <property type="entry name" value="UPF_Ycf55"/>
</dbReference>
<name>A0A1Z1M5T7_9FLOR</name>
<proteinExistence type="predicted"/>
<dbReference type="PIRSF" id="PIRSF036962">
    <property type="entry name" value="UCP036962_SignTr_Ycf55"/>
    <property type="match status" value="1"/>
</dbReference>
<dbReference type="RefSeq" id="YP_009392804.1">
    <property type="nucleotide sequence ID" value="NC_035265.1"/>
</dbReference>
<protein>
    <submittedName>
        <fullName evidence="2">Uncharacterized protein</fullName>
    </submittedName>
</protein>
<keyword evidence="1" id="KW-0812">Transmembrane</keyword>
<keyword evidence="2" id="KW-0150">Chloroplast</keyword>
<dbReference type="InterPro" id="IPR017077">
    <property type="entry name" value="Uncharacterised_Ycf55_algae"/>
</dbReference>
<keyword evidence="1" id="KW-0472">Membrane</keyword>
<dbReference type="AlphaFoldDB" id="A0A1Z1M5T7"/>
<keyword evidence="1" id="KW-1133">Transmembrane helix</keyword>
<evidence type="ECO:0000256" key="1">
    <source>
        <dbReference type="SAM" id="Phobius"/>
    </source>
</evidence>
<dbReference type="GeneID" id="33354400"/>
<gene>
    <name evidence="2" type="primary">ycf55</name>
</gene>
<accession>A0A1Z1M5T7</accession>
<dbReference type="Pfam" id="PF12452">
    <property type="entry name" value="DUF3685"/>
    <property type="match status" value="1"/>
</dbReference>
<dbReference type="EMBL" id="MF101418">
    <property type="protein sequence ID" value="ARW61366.1"/>
    <property type="molecule type" value="Genomic_DNA"/>
</dbReference>